<keyword evidence="2" id="KW-1185">Reference proteome</keyword>
<name>A0A5B0QFP4_PUCGR</name>
<dbReference type="AlphaFoldDB" id="A0A5B0QFP4"/>
<accession>A0A5B0QFP4</accession>
<comment type="caution">
    <text evidence="1">The sequence shown here is derived from an EMBL/GenBank/DDBJ whole genome shotgun (WGS) entry which is preliminary data.</text>
</comment>
<protein>
    <submittedName>
        <fullName evidence="1">Uncharacterized protein</fullName>
    </submittedName>
</protein>
<dbReference type="Proteomes" id="UP000324748">
    <property type="component" value="Unassembled WGS sequence"/>
</dbReference>
<dbReference type="EMBL" id="VSWC01000016">
    <property type="protein sequence ID" value="KAA1111763.1"/>
    <property type="molecule type" value="Genomic_DNA"/>
</dbReference>
<evidence type="ECO:0000313" key="1">
    <source>
        <dbReference type="EMBL" id="KAA1111763.1"/>
    </source>
</evidence>
<proteinExistence type="predicted"/>
<evidence type="ECO:0000313" key="2">
    <source>
        <dbReference type="Proteomes" id="UP000324748"/>
    </source>
</evidence>
<reference evidence="1 2" key="1">
    <citation type="submission" date="2019-05" db="EMBL/GenBank/DDBJ databases">
        <title>Emergence of the Ug99 lineage of the wheat stem rust pathogen through somatic hybridization.</title>
        <authorList>
            <person name="Li F."/>
            <person name="Upadhyaya N.M."/>
            <person name="Sperschneider J."/>
            <person name="Matny O."/>
            <person name="Nguyen-Phuc H."/>
            <person name="Mago R."/>
            <person name="Raley C."/>
            <person name="Miller M.E."/>
            <person name="Silverstein K.A.T."/>
            <person name="Henningsen E."/>
            <person name="Hirsch C.D."/>
            <person name="Visser B."/>
            <person name="Pretorius Z.A."/>
            <person name="Steffenson B.J."/>
            <person name="Schwessinger B."/>
            <person name="Dodds P.N."/>
            <person name="Figueroa M."/>
        </authorList>
    </citation>
    <scope>NUCLEOTIDE SEQUENCE [LARGE SCALE GENOMIC DNA]</scope>
    <source>
        <strain evidence="1">21-0</strain>
    </source>
</reference>
<organism evidence="1 2">
    <name type="scientific">Puccinia graminis f. sp. tritici</name>
    <dbReference type="NCBI Taxonomy" id="56615"/>
    <lineage>
        <taxon>Eukaryota</taxon>
        <taxon>Fungi</taxon>
        <taxon>Dikarya</taxon>
        <taxon>Basidiomycota</taxon>
        <taxon>Pucciniomycotina</taxon>
        <taxon>Pucciniomycetes</taxon>
        <taxon>Pucciniales</taxon>
        <taxon>Pucciniaceae</taxon>
        <taxon>Puccinia</taxon>
    </lineage>
</organism>
<sequence>MTSVTAHDSESRAGREAECVYHHHLPKQSLTRYDSTHPPPAHLAIILESTSTVINCTGTIFCQSADCLAIVYDTDRLGTVWQSFSTPIDYLGTVFSCCSSSKHSLH</sequence>
<gene>
    <name evidence="1" type="ORF">PGT21_010933</name>
</gene>